<dbReference type="Proteomes" id="UP000190166">
    <property type="component" value="Unassembled WGS sequence"/>
</dbReference>
<organism evidence="2 3">
    <name type="scientific">Chitinophaga ginsengisegetis</name>
    <dbReference type="NCBI Taxonomy" id="393003"/>
    <lineage>
        <taxon>Bacteria</taxon>
        <taxon>Pseudomonadati</taxon>
        <taxon>Bacteroidota</taxon>
        <taxon>Chitinophagia</taxon>
        <taxon>Chitinophagales</taxon>
        <taxon>Chitinophagaceae</taxon>
        <taxon>Chitinophaga</taxon>
    </lineage>
</organism>
<protein>
    <submittedName>
        <fullName evidence="2">Uncharacterized protein</fullName>
    </submittedName>
</protein>
<evidence type="ECO:0000313" key="3">
    <source>
        <dbReference type="Proteomes" id="UP000190166"/>
    </source>
</evidence>
<name>A0A1T5P3A1_9BACT</name>
<sequence>MKAKGLMAIALLFSGAAFAQQTSVKTEGKVSAGSQTNANAATGNTGVSASNTATVHVQSNGAEQATQTAGSQLNTVAATAASSSTSAQNTVNSTLQTAATTGSELKNTATSNVKAATQINATLNQAMKIQAAPIRINTHIAGGVLSGIL</sequence>
<accession>A0A1T5P3A1</accession>
<dbReference type="EMBL" id="FUZZ01000002">
    <property type="protein sequence ID" value="SKD06769.1"/>
    <property type="molecule type" value="Genomic_DNA"/>
</dbReference>
<feature type="signal peptide" evidence="1">
    <location>
        <begin position="1"/>
        <end position="19"/>
    </location>
</feature>
<evidence type="ECO:0000313" key="2">
    <source>
        <dbReference type="EMBL" id="SKD06769.1"/>
    </source>
</evidence>
<feature type="chain" id="PRO_5012007321" evidence="1">
    <location>
        <begin position="20"/>
        <end position="149"/>
    </location>
</feature>
<reference evidence="2 3" key="1">
    <citation type="submission" date="2017-02" db="EMBL/GenBank/DDBJ databases">
        <authorList>
            <person name="Peterson S.W."/>
        </authorList>
    </citation>
    <scope>NUCLEOTIDE SEQUENCE [LARGE SCALE GENOMIC DNA]</scope>
    <source>
        <strain evidence="2 3">DSM 18108</strain>
    </source>
</reference>
<keyword evidence="1" id="KW-0732">Signal</keyword>
<keyword evidence="3" id="KW-1185">Reference proteome</keyword>
<proteinExistence type="predicted"/>
<gene>
    <name evidence="2" type="ORF">SAMN05660461_3550</name>
</gene>
<dbReference type="RefSeq" id="WP_079470813.1">
    <property type="nucleotide sequence ID" value="NZ_FUZZ01000002.1"/>
</dbReference>
<dbReference type="AlphaFoldDB" id="A0A1T5P3A1"/>
<evidence type="ECO:0000256" key="1">
    <source>
        <dbReference type="SAM" id="SignalP"/>
    </source>
</evidence>